<proteinExistence type="predicted"/>
<dbReference type="InterPro" id="IPR002201">
    <property type="entry name" value="Glyco_trans_9"/>
</dbReference>
<dbReference type="RefSeq" id="WP_266106699.1">
    <property type="nucleotide sequence ID" value="NZ_JANIDW010000002.1"/>
</dbReference>
<organism evidence="3 4">
    <name type="scientific">Bombella saccharophila</name>
    <dbReference type="NCBI Taxonomy" id="2967338"/>
    <lineage>
        <taxon>Bacteria</taxon>
        <taxon>Pseudomonadati</taxon>
        <taxon>Pseudomonadota</taxon>
        <taxon>Alphaproteobacteria</taxon>
        <taxon>Acetobacterales</taxon>
        <taxon>Acetobacteraceae</taxon>
        <taxon>Bombella</taxon>
    </lineage>
</organism>
<evidence type="ECO:0000259" key="2">
    <source>
        <dbReference type="Pfam" id="PF21129"/>
    </source>
</evidence>
<gene>
    <name evidence="3" type="ORF">NQF64_05095</name>
</gene>
<dbReference type="Pfam" id="PF21129">
    <property type="entry name" value="TibC_1st"/>
    <property type="match status" value="1"/>
</dbReference>
<dbReference type="Proteomes" id="UP001165648">
    <property type="component" value="Unassembled WGS sequence"/>
</dbReference>
<dbReference type="NCBIfam" id="TIGR04414">
    <property type="entry name" value="hepto_Aah_TibC"/>
    <property type="match status" value="1"/>
</dbReference>
<dbReference type="Gene3D" id="3.40.50.2000">
    <property type="entry name" value="Glycogen Phosphorylase B"/>
    <property type="match status" value="1"/>
</dbReference>
<feature type="region of interest" description="Disordered" evidence="1">
    <location>
        <begin position="37"/>
        <end position="69"/>
    </location>
</feature>
<accession>A0ABT3W6C0</accession>
<evidence type="ECO:0000313" key="3">
    <source>
        <dbReference type="EMBL" id="MCX5614619.1"/>
    </source>
</evidence>
<reference evidence="3 4" key="1">
    <citation type="submission" date="2022-07" db="EMBL/GenBank/DDBJ databases">
        <title>Bombella genomes.</title>
        <authorList>
            <person name="Harer L."/>
            <person name="Styblova S."/>
            <person name="Ehrmann M."/>
        </authorList>
    </citation>
    <scope>NUCLEOTIDE SEQUENCE [LARGE SCALE GENOMIC DNA]</scope>
    <source>
        <strain evidence="3 4">TMW 2.2558</strain>
    </source>
</reference>
<sequence length="505" mass="57578">MTEQKDQSTQDTHKKERILQDIAMLRPASSSSELLVAGGTVSTMGEEGAAEPIQSDKASSASTTDHHVKDDDIERIPGAIFPAPATILTQEGPHGLRYDFNLGIRVKLPEGEQWRLRFWDGQTDTCLYDQKKGGEVIYSRKKYFLQGVIELFEDEKLIWTHHYNARGKKVAIIMPAGTLGDPLGWMPYAERFSQVHGCTLTVVVSEMIRDLMAPVYPEIRFMVDKEFGAVRDEFYATYYLGLFFHDEDQEWQPRDFRAVGLHRTAGWILGVDPTESRPRVAIEKPDTRPIEEPYVVVAVQASCACKMWHHPIGWLDTVKYLKKMGYRVICIDKDPVVGMGCYWNALPHGVEDETGERPLAERARWLKHAEFFVGLSSGLSWLAWAVETPVVMISGFTDPMNEFTTPYRVFSTHGCNSCWHDVRTPFQHNDYLFCPRHKGTDRAFECTRIIGTAYVIDTIKRLCRDHGYVPPAVAAGEPWPDDKERAEGATKQEGYEHRHEVYWTL</sequence>
<comment type="caution">
    <text evidence="3">The sequence shown here is derived from an EMBL/GenBank/DDBJ whole genome shotgun (WGS) entry which is preliminary data.</text>
</comment>
<dbReference type="EMBL" id="JANIDW010000002">
    <property type="protein sequence ID" value="MCX5614619.1"/>
    <property type="molecule type" value="Genomic_DNA"/>
</dbReference>
<feature type="domain" description="Autotransproter heptosyltransferase TibC/BAHTCr-like N-terminal" evidence="2">
    <location>
        <begin position="92"/>
        <end position="154"/>
    </location>
</feature>
<dbReference type="InterPro" id="IPR030929">
    <property type="entry name" value="Aah/TibC-like"/>
</dbReference>
<dbReference type="SUPFAM" id="SSF53756">
    <property type="entry name" value="UDP-Glycosyltransferase/glycogen phosphorylase"/>
    <property type="match status" value="1"/>
</dbReference>
<name>A0ABT3W6C0_9PROT</name>
<dbReference type="InterPro" id="IPR049327">
    <property type="entry name" value="TibC/BAHTCr-like_N"/>
</dbReference>
<evidence type="ECO:0000313" key="4">
    <source>
        <dbReference type="Proteomes" id="UP001165648"/>
    </source>
</evidence>
<dbReference type="Pfam" id="PF01075">
    <property type="entry name" value="Glyco_transf_9"/>
    <property type="match status" value="1"/>
</dbReference>
<evidence type="ECO:0000256" key="1">
    <source>
        <dbReference type="SAM" id="MobiDB-lite"/>
    </source>
</evidence>
<protein>
    <submittedName>
        <fullName evidence="3">Autotransporter strand-loop-strand O-heptosyltransferase</fullName>
    </submittedName>
</protein>
<keyword evidence="4" id="KW-1185">Reference proteome</keyword>